<name>A0A382G3T6_9ZZZZ</name>
<dbReference type="EMBL" id="UINC01053124">
    <property type="protein sequence ID" value="SVB69264.1"/>
    <property type="molecule type" value="Genomic_DNA"/>
</dbReference>
<proteinExistence type="predicted"/>
<dbReference type="PROSITE" id="PS01313">
    <property type="entry name" value="LIPB"/>
    <property type="match status" value="1"/>
</dbReference>
<gene>
    <name evidence="6" type="ORF">METZ01_LOCUS222118</name>
</gene>
<evidence type="ECO:0000256" key="1">
    <source>
        <dbReference type="ARBA" id="ARBA00004821"/>
    </source>
</evidence>
<dbReference type="PANTHER" id="PTHR10993:SF7">
    <property type="entry name" value="LIPOYLTRANSFERASE 2, MITOCHONDRIAL-RELATED"/>
    <property type="match status" value="1"/>
</dbReference>
<organism evidence="6">
    <name type="scientific">marine metagenome</name>
    <dbReference type="NCBI Taxonomy" id="408172"/>
    <lineage>
        <taxon>unclassified sequences</taxon>
        <taxon>metagenomes</taxon>
        <taxon>ecological metagenomes</taxon>
    </lineage>
</organism>
<feature type="domain" description="BPL/LPL catalytic" evidence="5">
    <location>
        <begin position="10"/>
        <end position="182"/>
    </location>
</feature>
<dbReference type="UniPathway" id="UPA00538">
    <property type="reaction ID" value="UER00592"/>
</dbReference>
<dbReference type="AlphaFoldDB" id="A0A382G3T6"/>
<reference evidence="6" key="1">
    <citation type="submission" date="2018-05" db="EMBL/GenBank/DDBJ databases">
        <authorList>
            <person name="Lanie J.A."/>
            <person name="Ng W.-L."/>
            <person name="Kazmierczak K.M."/>
            <person name="Andrzejewski T.M."/>
            <person name="Davidsen T.M."/>
            <person name="Wayne K.J."/>
            <person name="Tettelin H."/>
            <person name="Glass J.I."/>
            <person name="Rusch D."/>
            <person name="Podicherti R."/>
            <person name="Tsui H.-C.T."/>
            <person name="Winkler M.E."/>
        </authorList>
    </citation>
    <scope>NUCLEOTIDE SEQUENCE</scope>
</reference>
<dbReference type="SUPFAM" id="SSF55681">
    <property type="entry name" value="Class II aaRS and biotin synthetases"/>
    <property type="match status" value="1"/>
</dbReference>
<comment type="pathway">
    <text evidence="1">Protein modification; protein lipoylation via endogenous pathway; protein N(6)-(lipoyl)lysine from octanoyl-[acyl-carrier-protein]: step 1/2.</text>
</comment>
<dbReference type="PROSITE" id="PS51733">
    <property type="entry name" value="BPL_LPL_CATALYTIC"/>
    <property type="match status" value="1"/>
</dbReference>
<dbReference type="InterPro" id="IPR000544">
    <property type="entry name" value="Octanoyltransferase"/>
</dbReference>
<keyword evidence="4" id="KW-0012">Acyltransferase</keyword>
<dbReference type="PIRSF" id="PIRSF016262">
    <property type="entry name" value="LPLase"/>
    <property type="match status" value="1"/>
</dbReference>
<dbReference type="GO" id="GO:0033819">
    <property type="term" value="F:lipoyl(octanoyl) transferase activity"/>
    <property type="evidence" value="ECO:0007669"/>
    <property type="project" value="UniProtKB-EC"/>
</dbReference>
<accession>A0A382G3T6</accession>
<protein>
    <recommendedName>
        <fullName evidence="2">lipoyl(octanoyl) transferase</fullName>
        <ecNumber evidence="2">2.3.1.181</ecNumber>
    </recommendedName>
</protein>
<evidence type="ECO:0000256" key="4">
    <source>
        <dbReference type="ARBA" id="ARBA00023315"/>
    </source>
</evidence>
<dbReference type="Gene3D" id="3.30.930.10">
    <property type="entry name" value="Bira Bifunctional Protein, Domain 2"/>
    <property type="match status" value="1"/>
</dbReference>
<dbReference type="InterPro" id="IPR020605">
    <property type="entry name" value="Octanoyltransferase_CS"/>
</dbReference>
<dbReference type="Pfam" id="PF21948">
    <property type="entry name" value="LplA-B_cat"/>
    <property type="match status" value="1"/>
</dbReference>
<evidence type="ECO:0000256" key="2">
    <source>
        <dbReference type="ARBA" id="ARBA00012334"/>
    </source>
</evidence>
<evidence type="ECO:0000313" key="6">
    <source>
        <dbReference type="EMBL" id="SVB69264.1"/>
    </source>
</evidence>
<dbReference type="InterPro" id="IPR045864">
    <property type="entry name" value="aa-tRNA-synth_II/BPL/LPL"/>
</dbReference>
<evidence type="ECO:0000259" key="5">
    <source>
        <dbReference type="PROSITE" id="PS51733"/>
    </source>
</evidence>
<dbReference type="CDD" id="cd16444">
    <property type="entry name" value="LipB"/>
    <property type="match status" value="1"/>
</dbReference>
<dbReference type="NCBIfam" id="TIGR00214">
    <property type="entry name" value="lipB"/>
    <property type="match status" value="1"/>
</dbReference>
<dbReference type="PANTHER" id="PTHR10993">
    <property type="entry name" value="OCTANOYLTRANSFERASE"/>
    <property type="match status" value="1"/>
</dbReference>
<dbReference type="InterPro" id="IPR004143">
    <property type="entry name" value="BPL_LPL_catalytic"/>
</dbReference>
<dbReference type="EC" id="2.3.1.181" evidence="2"/>
<keyword evidence="3" id="KW-0808">Transferase</keyword>
<sequence>MQEFTSERNQHTQDEIWFLEHEPVFTYGISSEENEMPLDNSIPIIKTDRGGKGTYHGPGQLVIYALMDLKKRSLKPRKFIKAFYQVIFESVLKYQANLKLIDTDPGIYCDNKKLVSFGLKINRRGTYHGASINVSMNMDPWNQIIICGDNETQAIDLERLGSHVSLERLKEELKNNLSTRFV</sequence>
<dbReference type="GO" id="GO:0009249">
    <property type="term" value="P:protein lipoylation"/>
    <property type="evidence" value="ECO:0007669"/>
    <property type="project" value="InterPro"/>
</dbReference>
<evidence type="ECO:0000256" key="3">
    <source>
        <dbReference type="ARBA" id="ARBA00022679"/>
    </source>
</evidence>